<reference evidence="2 3" key="1">
    <citation type="journal article" date="2017" name="Int. J. Syst. Evol. Microbiol.">
        <title>Ramlibacter alkalitolerans sp. nov., alkali-tolerant bacterium isolated from soil of ginseng.</title>
        <authorList>
            <person name="Lee D.H."/>
            <person name="Cha C.J."/>
        </authorList>
    </citation>
    <scope>NUCLEOTIDE SEQUENCE [LARGE SCALE GENOMIC DNA]</scope>
    <source>
        <strain evidence="2 3">KACC 19305</strain>
    </source>
</reference>
<name>A0ABS1JHF0_9BURK</name>
<dbReference type="PANTHER" id="PTHR43767">
    <property type="entry name" value="LONG-CHAIN-FATTY-ACID--COA LIGASE"/>
    <property type="match status" value="1"/>
</dbReference>
<sequence length="207" mass="21965">MDDERINAAALLLARGAPQRPALVCGRRSVSYAELRRTVARAATAWRQRGAEAGELVMLRGDHGVDHVVAFLGAMWAGVVPVPLPPALPEDAGSVHGVEFALDASRSHIGQVNGHGGTRWLAWPAELASLPPAPETPCEPWAPACWTEPRTWSGGDALVLPHRFALALSARDGVLALTPARTMLGTLRALRRGTTVILHADAPRLAA</sequence>
<proteinExistence type="predicted"/>
<evidence type="ECO:0000313" key="2">
    <source>
        <dbReference type="EMBL" id="MBL0423642.1"/>
    </source>
</evidence>
<dbReference type="Pfam" id="PF00501">
    <property type="entry name" value="AMP-binding"/>
    <property type="match status" value="1"/>
</dbReference>
<dbReference type="InterPro" id="IPR000873">
    <property type="entry name" value="AMP-dep_synth/lig_dom"/>
</dbReference>
<protein>
    <submittedName>
        <fullName evidence="2">AMP-binding protein</fullName>
    </submittedName>
</protein>
<evidence type="ECO:0000259" key="1">
    <source>
        <dbReference type="Pfam" id="PF00501"/>
    </source>
</evidence>
<keyword evidence="3" id="KW-1185">Reference proteome</keyword>
<dbReference type="Gene3D" id="3.40.50.980">
    <property type="match status" value="1"/>
</dbReference>
<accession>A0ABS1JHF0</accession>
<dbReference type="PANTHER" id="PTHR43767:SF1">
    <property type="entry name" value="NONRIBOSOMAL PEPTIDE SYNTHASE PES1 (EUROFUNG)-RELATED"/>
    <property type="match status" value="1"/>
</dbReference>
<dbReference type="EMBL" id="JAEQND010000001">
    <property type="protein sequence ID" value="MBL0423642.1"/>
    <property type="molecule type" value="Genomic_DNA"/>
</dbReference>
<dbReference type="SUPFAM" id="SSF56801">
    <property type="entry name" value="Acetyl-CoA synthetase-like"/>
    <property type="match status" value="1"/>
</dbReference>
<dbReference type="RefSeq" id="WP_201686889.1">
    <property type="nucleotide sequence ID" value="NZ_JAEQND010000001.1"/>
</dbReference>
<feature type="domain" description="AMP-dependent synthetase/ligase" evidence="1">
    <location>
        <begin position="14"/>
        <end position="92"/>
    </location>
</feature>
<gene>
    <name evidence="2" type="ORF">JI746_00880</name>
</gene>
<evidence type="ECO:0000313" key="3">
    <source>
        <dbReference type="Proteomes" id="UP000622707"/>
    </source>
</evidence>
<organism evidence="2 3">
    <name type="scientific">Ramlibacter alkalitolerans</name>
    <dbReference type="NCBI Taxonomy" id="2039631"/>
    <lineage>
        <taxon>Bacteria</taxon>
        <taxon>Pseudomonadati</taxon>
        <taxon>Pseudomonadota</taxon>
        <taxon>Betaproteobacteria</taxon>
        <taxon>Burkholderiales</taxon>
        <taxon>Comamonadaceae</taxon>
        <taxon>Ramlibacter</taxon>
    </lineage>
</organism>
<dbReference type="Proteomes" id="UP000622707">
    <property type="component" value="Unassembled WGS sequence"/>
</dbReference>
<comment type="caution">
    <text evidence="2">The sequence shown here is derived from an EMBL/GenBank/DDBJ whole genome shotgun (WGS) entry which is preliminary data.</text>
</comment>
<dbReference type="InterPro" id="IPR050237">
    <property type="entry name" value="ATP-dep_AMP-bd_enzyme"/>
</dbReference>